<keyword evidence="2 3" id="KW-0067">ATP-binding</keyword>
<evidence type="ECO:0000256" key="1">
    <source>
        <dbReference type="ARBA" id="ARBA00022741"/>
    </source>
</evidence>
<dbReference type="AlphaFoldDB" id="A0A096D849"/>
<reference evidence="6 7" key="1">
    <citation type="submission" date="2011-08" db="EMBL/GenBank/DDBJ databases">
        <title>The Genome Sequence of Clostridium orbiscindens 1_3_50AFAA.</title>
        <authorList>
            <consortium name="The Broad Institute Genome Sequencing Platform"/>
            <person name="Earl A."/>
            <person name="Ward D."/>
            <person name="Feldgarden M."/>
            <person name="Gevers D."/>
            <person name="Daigneault M."/>
            <person name="Strauss J."/>
            <person name="Allen-Vercoe E."/>
            <person name="Young S.K."/>
            <person name="Zeng Q."/>
            <person name="Gargeya S."/>
            <person name="Fitzgerald M."/>
            <person name="Haas B."/>
            <person name="Abouelleil A."/>
            <person name="Alvarado L."/>
            <person name="Arachchi H.M."/>
            <person name="Berlin A."/>
            <person name="Brown A."/>
            <person name="Chapman S.B."/>
            <person name="Chen Z."/>
            <person name="Dunbar C."/>
            <person name="Freedman E."/>
            <person name="Gearin G."/>
            <person name="Gellesch M."/>
            <person name="Goldberg J."/>
            <person name="Griggs A."/>
            <person name="Gujja S."/>
            <person name="Heiman D."/>
            <person name="Howarth C."/>
            <person name="Larson L."/>
            <person name="Lui A."/>
            <person name="MacDonald P.J.P."/>
            <person name="Montmayeur A."/>
            <person name="Murphy C."/>
            <person name="Neiman D."/>
            <person name="Pearson M."/>
            <person name="Priest M."/>
            <person name="Roberts A."/>
            <person name="Saif S."/>
            <person name="Shea T."/>
            <person name="Shenoy N."/>
            <person name="Sisk P."/>
            <person name="Stolte C."/>
            <person name="Sykes S."/>
            <person name="Wortman J."/>
            <person name="Nusbaum C."/>
            <person name="Birren B."/>
        </authorList>
    </citation>
    <scope>NUCLEOTIDE SEQUENCE [LARGE SCALE GENOMIC DNA]</scope>
    <source>
        <strain evidence="6 7">1_3_50AFAA</strain>
    </source>
</reference>
<keyword evidence="4" id="KW-1133">Transmembrane helix</keyword>
<dbReference type="GO" id="GO:0016020">
    <property type="term" value="C:membrane"/>
    <property type="evidence" value="ECO:0007669"/>
    <property type="project" value="UniProtKB-SubCell"/>
</dbReference>
<keyword evidence="7" id="KW-1185">Reference proteome</keyword>
<evidence type="ECO:0000256" key="4">
    <source>
        <dbReference type="SAM" id="Phobius"/>
    </source>
</evidence>
<dbReference type="PANTHER" id="PTHR22683:SF41">
    <property type="entry name" value="DNA TRANSLOCASE FTSK"/>
    <property type="match status" value="1"/>
</dbReference>
<dbReference type="SUPFAM" id="SSF52540">
    <property type="entry name" value="P-loop containing nucleoside triphosphate hydrolases"/>
    <property type="match status" value="1"/>
</dbReference>
<dbReference type="InterPro" id="IPR050206">
    <property type="entry name" value="FtsK/SpoIIIE/SftA"/>
</dbReference>
<protein>
    <recommendedName>
        <fullName evidence="5">FtsK domain-containing protein</fullName>
    </recommendedName>
</protein>
<feature type="transmembrane region" description="Helical" evidence="4">
    <location>
        <begin position="37"/>
        <end position="57"/>
    </location>
</feature>
<dbReference type="CDD" id="cd01127">
    <property type="entry name" value="TrwB_TraG_TraD_VirD4"/>
    <property type="match status" value="1"/>
</dbReference>
<name>A0A096D849_FLAPL</name>
<gene>
    <name evidence="6" type="ORF">HMPREF9460_03544</name>
</gene>
<keyword evidence="4" id="KW-0472">Membrane</keyword>
<dbReference type="PANTHER" id="PTHR22683">
    <property type="entry name" value="SPORULATION PROTEIN RELATED"/>
    <property type="match status" value="1"/>
</dbReference>
<feature type="binding site" evidence="3">
    <location>
        <begin position="227"/>
        <end position="234"/>
    </location>
    <ligand>
        <name>ATP</name>
        <dbReference type="ChEBI" id="CHEBI:30616"/>
    </ligand>
</feature>
<keyword evidence="1 3" id="KW-0547">Nucleotide-binding</keyword>
<evidence type="ECO:0000256" key="3">
    <source>
        <dbReference type="PROSITE-ProRule" id="PRU00289"/>
    </source>
</evidence>
<proteinExistence type="predicted"/>
<dbReference type="GO" id="GO:0003677">
    <property type="term" value="F:DNA binding"/>
    <property type="evidence" value="ECO:0007669"/>
    <property type="project" value="InterPro"/>
</dbReference>
<dbReference type="InterPro" id="IPR002543">
    <property type="entry name" value="FtsK_dom"/>
</dbReference>
<keyword evidence="4" id="KW-0812">Transmembrane</keyword>
<evidence type="ECO:0000259" key="5">
    <source>
        <dbReference type="PROSITE" id="PS50901"/>
    </source>
</evidence>
<dbReference type="GO" id="GO:0005524">
    <property type="term" value="F:ATP binding"/>
    <property type="evidence" value="ECO:0007669"/>
    <property type="project" value="UniProtKB-UniRule"/>
</dbReference>
<dbReference type="InterPro" id="IPR027417">
    <property type="entry name" value="P-loop_NTPase"/>
</dbReference>
<dbReference type="RefSeq" id="WP_050001775.1">
    <property type="nucleotide sequence ID" value="NZ_KN174166.1"/>
</dbReference>
<accession>A0A096D849</accession>
<organism evidence="6 7">
    <name type="scientific">Flavonifractor plautii 1_3_50AFAA</name>
    <dbReference type="NCBI Taxonomy" id="742738"/>
    <lineage>
        <taxon>Bacteria</taxon>
        <taxon>Bacillati</taxon>
        <taxon>Bacillota</taxon>
        <taxon>Clostridia</taxon>
        <taxon>Eubacteriales</taxon>
        <taxon>Oscillospiraceae</taxon>
        <taxon>Flavonifractor</taxon>
    </lineage>
</organism>
<evidence type="ECO:0000256" key="2">
    <source>
        <dbReference type="ARBA" id="ARBA00022840"/>
    </source>
</evidence>
<feature type="transmembrane region" description="Helical" evidence="4">
    <location>
        <begin position="77"/>
        <end position="97"/>
    </location>
</feature>
<feature type="domain" description="FtsK" evidence="5">
    <location>
        <begin position="210"/>
        <end position="399"/>
    </location>
</feature>
<evidence type="ECO:0000313" key="6">
    <source>
        <dbReference type="EMBL" id="KGF53724.1"/>
    </source>
</evidence>
<dbReference type="PROSITE" id="PS50901">
    <property type="entry name" value="FTSK"/>
    <property type="match status" value="1"/>
</dbReference>
<dbReference type="Pfam" id="PF01580">
    <property type="entry name" value="FtsK_SpoIIIE"/>
    <property type="match status" value="1"/>
</dbReference>
<evidence type="ECO:0000313" key="7">
    <source>
        <dbReference type="Proteomes" id="UP000029585"/>
    </source>
</evidence>
<dbReference type="PATRIC" id="fig|742738.3.peg.3654"/>
<comment type="caution">
    <text evidence="6">The sequence shown here is derived from an EMBL/GenBank/DDBJ whole genome shotgun (WGS) entry which is preliminary data.</text>
</comment>
<dbReference type="eggNOG" id="COG1674">
    <property type="taxonomic scope" value="Bacteria"/>
</dbReference>
<dbReference type="HOGENOM" id="CLU_038791_0_0_9"/>
<dbReference type="Proteomes" id="UP000029585">
    <property type="component" value="Unassembled WGS sequence"/>
</dbReference>
<dbReference type="Gene3D" id="3.40.50.300">
    <property type="entry name" value="P-loop containing nucleotide triphosphate hydrolases"/>
    <property type="match status" value="1"/>
</dbReference>
<dbReference type="EMBL" id="ADLO01000105">
    <property type="protein sequence ID" value="KGF53724.1"/>
    <property type="molecule type" value="Genomic_DNA"/>
</dbReference>
<sequence>MTRNEKDTINRRTENRYLLQRMKRGLEAVRDTPYKRALLAAYLVGAVLVWLFRAYLFGLDTYGMFSPVLEGVINLLLPFYAVGGLLAVLVLLGTPWGGKAAKEGLQKVGLVNHAGEATVLIAKRQDTDNPRLTVWEFDPCGIPLGEWEDKRPRIETALNITIAKMTWAEGRKIIRVYSAPAESDFPALLPWKDKYLSPDNFVLVLGESLTGPVAVNLANIPHILLGGSTGSGKSVLLKLLLMQALRKGAEVYIADFKGGVDFPKVWRQKCHMCFREDTLLYVLGQLVAVLEARKEWLKDAGCDNLDAFNKATGEGLPRLVFACDEVAELLDRTGRSKEDKERLNQIENRLATLARLGRAFGIHLILATQRPDANILPGQIKNNMDFRVCGRADSILSGIILDNTSAAEQIPKDARGRFITGDGTVFQAYLFDQERL</sequence>